<dbReference type="InterPro" id="IPR005467">
    <property type="entry name" value="His_kinase_dom"/>
</dbReference>
<evidence type="ECO:0000256" key="4">
    <source>
        <dbReference type="ARBA" id="ARBA00022679"/>
    </source>
</evidence>
<name>A0A5M4B4W7_9BACT</name>
<reference evidence="10 11" key="1">
    <citation type="submission" date="2019-10" db="EMBL/GenBank/DDBJ databases">
        <title>Prolixibacter strains distinguished by the presence of nitrate reductase genes were adept at nitrate-dependent anaerobic corrosion of metallic iron and carbon steel.</title>
        <authorList>
            <person name="Iino T."/>
            <person name="Shono N."/>
            <person name="Ito K."/>
            <person name="Nakamura R."/>
            <person name="Sueoka K."/>
            <person name="Harayama S."/>
            <person name="Ohkuma M."/>
        </authorList>
    </citation>
    <scope>NUCLEOTIDE SEQUENCE [LARGE SCALE GENOMIC DNA]</scope>
    <source>
        <strain evidence="10 11">JCM 13498</strain>
    </source>
</reference>
<dbReference type="Gene3D" id="3.30.565.10">
    <property type="entry name" value="Histidine kinase-like ATPase, C-terminal domain"/>
    <property type="match status" value="1"/>
</dbReference>
<dbReference type="AlphaFoldDB" id="A0A5M4B4W7"/>
<evidence type="ECO:0000313" key="10">
    <source>
        <dbReference type="EMBL" id="GET34893.1"/>
    </source>
</evidence>
<evidence type="ECO:0000256" key="1">
    <source>
        <dbReference type="ARBA" id="ARBA00000085"/>
    </source>
</evidence>
<keyword evidence="8" id="KW-0472">Membrane</keyword>
<dbReference type="PROSITE" id="PS50109">
    <property type="entry name" value="HIS_KIN"/>
    <property type="match status" value="1"/>
</dbReference>
<dbReference type="GO" id="GO:0000155">
    <property type="term" value="F:phosphorelay sensor kinase activity"/>
    <property type="evidence" value="ECO:0007669"/>
    <property type="project" value="InterPro"/>
</dbReference>
<dbReference type="InterPro" id="IPR036890">
    <property type="entry name" value="HATPase_C_sf"/>
</dbReference>
<dbReference type="OrthoDB" id="1046984at2"/>
<dbReference type="GO" id="GO:0005886">
    <property type="term" value="C:plasma membrane"/>
    <property type="evidence" value="ECO:0007669"/>
    <property type="project" value="TreeGrafter"/>
</dbReference>
<dbReference type="InterPro" id="IPR050351">
    <property type="entry name" value="BphY/WalK/GraS-like"/>
</dbReference>
<dbReference type="Pfam" id="PF02518">
    <property type="entry name" value="HATPase_c"/>
    <property type="match status" value="1"/>
</dbReference>
<proteinExistence type="predicted"/>
<feature type="domain" description="Histidine kinase" evidence="9">
    <location>
        <begin position="135"/>
        <end position="353"/>
    </location>
</feature>
<dbReference type="InterPro" id="IPR003594">
    <property type="entry name" value="HATPase_dom"/>
</dbReference>
<dbReference type="RefSeq" id="WP_025865273.1">
    <property type="nucleotide sequence ID" value="NZ_BLAX01000001.1"/>
</dbReference>
<evidence type="ECO:0000256" key="6">
    <source>
        <dbReference type="ARBA" id="ARBA00023012"/>
    </source>
</evidence>
<protein>
    <recommendedName>
        <fullName evidence="2">histidine kinase</fullName>
        <ecNumber evidence="2">2.7.13.3</ecNumber>
    </recommendedName>
</protein>
<keyword evidence="8" id="KW-0812">Transmembrane</keyword>
<keyword evidence="4" id="KW-0808">Transferase</keyword>
<dbReference type="InterPro" id="IPR036097">
    <property type="entry name" value="HisK_dim/P_sf"/>
</dbReference>
<feature type="region of interest" description="Disordered" evidence="7">
    <location>
        <begin position="346"/>
        <end position="365"/>
    </location>
</feature>
<evidence type="ECO:0000313" key="11">
    <source>
        <dbReference type="Proteomes" id="UP000391834"/>
    </source>
</evidence>
<feature type="transmembrane region" description="Helical" evidence="8">
    <location>
        <begin position="69"/>
        <end position="87"/>
    </location>
</feature>
<evidence type="ECO:0000256" key="8">
    <source>
        <dbReference type="SAM" id="Phobius"/>
    </source>
</evidence>
<sequence length="365" mass="41272">MNIFRHHHIRKYVALLFLLLTLEFSLGYGKSYGMLPISNESHVELATAGDSPVDYFGIADFDKQELYDTLLIIIFLLLIFILLTFWLHTQRRKLRAMNIVLSEQRAEQELLLDEMRKKEREVSHLNHVQNRILSIVGHDLRGPLSSMYEIFRAYAAGDMKIQEEELDIFMKECYQQTGSIYFLAENLLFWAKNQHDGIESFPGNYSLRRMGEDAISLMQQVAGSKEIQIQLDIDDEARVHCDYNQISSVLRNLVSNSIKFTTGGGSVLISSRAIKDEYVITVSDNGVGMEQNKLDLMLRQRIGYTTKGTDNESGTGLGISLIAEFVEKNGGKLIGSSRPGHGTSFSFSLPVAAKERNEANSDSEV</sequence>
<comment type="caution">
    <text evidence="10">The sequence shown here is derived from an EMBL/GenBank/DDBJ whole genome shotgun (WGS) entry which is preliminary data.</text>
</comment>
<evidence type="ECO:0000256" key="2">
    <source>
        <dbReference type="ARBA" id="ARBA00012438"/>
    </source>
</evidence>
<dbReference type="Proteomes" id="UP000391834">
    <property type="component" value="Unassembled WGS sequence"/>
</dbReference>
<gene>
    <name evidence="10" type="ORF">PbJCM13498_37560</name>
</gene>
<evidence type="ECO:0000256" key="7">
    <source>
        <dbReference type="SAM" id="MobiDB-lite"/>
    </source>
</evidence>
<dbReference type="PANTHER" id="PTHR45453:SF1">
    <property type="entry name" value="PHOSPHATE REGULON SENSOR PROTEIN PHOR"/>
    <property type="match status" value="1"/>
</dbReference>
<dbReference type="InterPro" id="IPR004358">
    <property type="entry name" value="Sig_transdc_His_kin-like_C"/>
</dbReference>
<dbReference type="GO" id="GO:0004721">
    <property type="term" value="F:phosphoprotein phosphatase activity"/>
    <property type="evidence" value="ECO:0007669"/>
    <property type="project" value="TreeGrafter"/>
</dbReference>
<keyword evidence="8" id="KW-1133">Transmembrane helix</keyword>
<keyword evidence="11" id="KW-1185">Reference proteome</keyword>
<keyword evidence="3" id="KW-0597">Phosphoprotein</keyword>
<keyword evidence="6" id="KW-0902">Two-component regulatory system</keyword>
<comment type="catalytic activity">
    <reaction evidence="1">
        <text>ATP + protein L-histidine = ADP + protein N-phospho-L-histidine.</text>
        <dbReference type="EC" id="2.7.13.3"/>
    </reaction>
</comment>
<accession>A0A5M4B4W7</accession>
<dbReference type="EC" id="2.7.13.3" evidence="2"/>
<dbReference type="SMART" id="SM00387">
    <property type="entry name" value="HATPase_c"/>
    <property type="match status" value="1"/>
</dbReference>
<dbReference type="EMBL" id="BLAX01000001">
    <property type="protein sequence ID" value="GET34893.1"/>
    <property type="molecule type" value="Genomic_DNA"/>
</dbReference>
<dbReference type="SUPFAM" id="SSF55874">
    <property type="entry name" value="ATPase domain of HSP90 chaperone/DNA topoisomerase II/histidine kinase"/>
    <property type="match status" value="1"/>
</dbReference>
<dbReference type="Gene3D" id="1.10.287.130">
    <property type="match status" value="1"/>
</dbReference>
<dbReference type="SUPFAM" id="SSF47384">
    <property type="entry name" value="Homodimeric domain of signal transducing histidine kinase"/>
    <property type="match status" value="1"/>
</dbReference>
<dbReference type="GO" id="GO:0016036">
    <property type="term" value="P:cellular response to phosphate starvation"/>
    <property type="evidence" value="ECO:0007669"/>
    <property type="project" value="TreeGrafter"/>
</dbReference>
<keyword evidence="5" id="KW-0418">Kinase</keyword>
<evidence type="ECO:0000256" key="5">
    <source>
        <dbReference type="ARBA" id="ARBA00022777"/>
    </source>
</evidence>
<evidence type="ECO:0000256" key="3">
    <source>
        <dbReference type="ARBA" id="ARBA00022553"/>
    </source>
</evidence>
<dbReference type="PRINTS" id="PR00344">
    <property type="entry name" value="BCTRLSENSOR"/>
</dbReference>
<dbReference type="PANTHER" id="PTHR45453">
    <property type="entry name" value="PHOSPHATE REGULON SENSOR PROTEIN PHOR"/>
    <property type="match status" value="1"/>
</dbReference>
<organism evidence="10 11">
    <name type="scientific">Prolixibacter bellariivorans</name>
    <dbReference type="NCBI Taxonomy" id="314319"/>
    <lineage>
        <taxon>Bacteria</taxon>
        <taxon>Pseudomonadati</taxon>
        <taxon>Bacteroidota</taxon>
        <taxon>Bacteroidia</taxon>
        <taxon>Marinilabiliales</taxon>
        <taxon>Prolixibacteraceae</taxon>
        <taxon>Prolixibacter</taxon>
    </lineage>
</organism>
<evidence type="ECO:0000259" key="9">
    <source>
        <dbReference type="PROSITE" id="PS50109"/>
    </source>
</evidence>